<feature type="region of interest" description="Disordered" evidence="1">
    <location>
        <begin position="280"/>
        <end position="324"/>
    </location>
</feature>
<gene>
    <name evidence="3" type="ORF">SAMN05443545_11185</name>
</gene>
<name>A0A1H3HB47_9GAMM</name>
<dbReference type="Proteomes" id="UP000198500">
    <property type="component" value="Unassembled WGS sequence"/>
</dbReference>
<feature type="region of interest" description="Disordered" evidence="1">
    <location>
        <begin position="577"/>
        <end position="616"/>
    </location>
</feature>
<dbReference type="NCBIfam" id="NF033682">
    <property type="entry name" value="retention_LapA"/>
    <property type="match status" value="1"/>
</dbReference>
<protein>
    <recommendedName>
        <fullName evidence="2">LapA adhesin domain-containing protein</fullName>
    </recommendedName>
</protein>
<dbReference type="RefSeq" id="WP_139243953.1">
    <property type="nucleotide sequence ID" value="NZ_FNNI01000011.1"/>
</dbReference>
<evidence type="ECO:0000313" key="3">
    <source>
        <dbReference type="EMBL" id="SDY12823.1"/>
    </source>
</evidence>
<dbReference type="OrthoDB" id="5787335at2"/>
<accession>A0A1H3HB47</accession>
<feature type="domain" description="LapA adhesin" evidence="2">
    <location>
        <begin position="188"/>
        <end position="277"/>
    </location>
</feature>
<evidence type="ECO:0000313" key="4">
    <source>
        <dbReference type="Proteomes" id="UP000198500"/>
    </source>
</evidence>
<evidence type="ECO:0000259" key="2">
    <source>
        <dbReference type="Pfam" id="PF20579"/>
    </source>
</evidence>
<keyword evidence="4" id="KW-1185">Reference proteome</keyword>
<dbReference type="AlphaFoldDB" id="A0A1H3HB47"/>
<feature type="non-terminal residue" evidence="3">
    <location>
        <position position="616"/>
    </location>
</feature>
<sequence>MSIATVVSITGRAWARDEEGNMRELRAGSTLQEGETLITSDNGSVQLDFDDGLDPTRIGGGEEVAITDVLSDESTADAEESSAQDDDIDALLAELDEEDGDLLEELEDPAAGAGGGGADGGGHDFVRLSRITETVDPASFSFGDVQGTEFIDAEGEALPVTEDETVGTTLTLTPDVPDAETGTIIDTSPFTVVEGNDISLTVTTSTAPSGSPLEITLSNGAVITIPAGETSGSTILDSREDDFYRQGTESNTISVVSATGGGFDEIDLGEEAEINVVDDNDVTNITLSGPRPTELPSEEEVHAELEPETAASEDGSFNPLQAEGPLEETPVSFTAAVDNPPQGSDLTLTLSATFVDENGEPLAGIDQPQDAITVTIPEDATSTNFQMTLPNAPDGGATLQLAVIDAEGGNYEATDASGAISEFFVEDSTPDWSYFEMGGEGEVNEAGLPDGTQGESDSAEQLRTTEGWFGISTGRDDFASLTVSEASNSDNSAILEAGGDAVTIEGQYGTLEIALQGSGDGYSDFSWTYTLNENAEHETQGPAIDDVSELFNIVATDNDGSQSSQETLTIDIVDDVPSVSVDGDNEATEGGDAIDGTWSEEAGADGAGSTTVEFGG</sequence>
<reference evidence="3 4" key="1">
    <citation type="submission" date="2016-10" db="EMBL/GenBank/DDBJ databases">
        <authorList>
            <person name="de Groot N.N."/>
        </authorList>
    </citation>
    <scope>NUCLEOTIDE SEQUENCE [LARGE SCALE GENOMIC DNA]</scope>
    <source>
        <strain evidence="3 4">DSM 19219</strain>
    </source>
</reference>
<dbReference type="EMBL" id="FNNI01000011">
    <property type="protein sequence ID" value="SDY12823.1"/>
    <property type="molecule type" value="Genomic_DNA"/>
</dbReference>
<dbReference type="Pfam" id="PF20579">
    <property type="entry name" value="LapA"/>
    <property type="match status" value="1"/>
</dbReference>
<proteinExistence type="predicted"/>
<evidence type="ECO:0000256" key="1">
    <source>
        <dbReference type="SAM" id="MobiDB-lite"/>
    </source>
</evidence>
<dbReference type="STRING" id="574349.SAMN05443545_11185"/>
<organism evidence="3 4">
    <name type="scientific">Aidingimonas halophila</name>
    <dbReference type="NCBI Taxonomy" id="574349"/>
    <lineage>
        <taxon>Bacteria</taxon>
        <taxon>Pseudomonadati</taxon>
        <taxon>Pseudomonadota</taxon>
        <taxon>Gammaproteobacteria</taxon>
        <taxon>Oceanospirillales</taxon>
        <taxon>Halomonadaceae</taxon>
        <taxon>Aidingimonas</taxon>
    </lineage>
</organism>
<dbReference type="InterPro" id="IPR047777">
    <property type="entry name" value="LapA-like_RM"/>
</dbReference>
<dbReference type="InterPro" id="IPR046779">
    <property type="entry name" value="LapA_adhesin_dom"/>
</dbReference>